<evidence type="ECO:0000313" key="2">
    <source>
        <dbReference type="EMBL" id="SDC64191.1"/>
    </source>
</evidence>
<dbReference type="Proteomes" id="UP000199452">
    <property type="component" value="Unassembled WGS sequence"/>
</dbReference>
<dbReference type="OrthoDB" id="3078396at2"/>
<name>A0A1G6N916_9BACT</name>
<keyword evidence="1" id="KW-0732">Signal</keyword>
<protein>
    <submittedName>
        <fullName evidence="2">Uncharacterized protein</fullName>
    </submittedName>
</protein>
<organism evidence="2 3">
    <name type="scientific">Williamwhitmania taraxaci</name>
    <dbReference type="NCBI Taxonomy" id="1640674"/>
    <lineage>
        <taxon>Bacteria</taxon>
        <taxon>Pseudomonadati</taxon>
        <taxon>Bacteroidota</taxon>
        <taxon>Bacteroidia</taxon>
        <taxon>Bacteroidales</taxon>
        <taxon>Williamwhitmaniaceae</taxon>
        <taxon>Williamwhitmania</taxon>
    </lineage>
</organism>
<feature type="chain" id="PRO_5011449137" evidence="1">
    <location>
        <begin position="20"/>
        <end position="336"/>
    </location>
</feature>
<evidence type="ECO:0000313" key="3">
    <source>
        <dbReference type="Proteomes" id="UP000199452"/>
    </source>
</evidence>
<sequence length="336" mass="36712">MKHIAITFLLLLFSICATAQETAKSNQEDESLQRIFGVAYVPANKWGVYSLIGQEQWLKYKFSTEALTTYEATFSLRKFPLQFGVNAQVENNLIGKAYKLAGFIGIKKIMLRIQSGKISGTAQWTGPPIPDAPQTIPFNNRYISIDLLYLPRKDGKDNMFYFGLGYTSLKMPVQVNTLITAGGKENQKYGVAVFDSLYSAKAYSFLFGFDLISSEARNPSGFKGGLGAFVATQDKFGVGMGQVSNGAVKRAESVNPGRKVTATNLVSALVEYNLSLGIKYSHRVGKGIIIGAVGYDFGGAMLADFNGAASTSSDLGVDPALFYWHHGLLFRIYAGW</sequence>
<gene>
    <name evidence="2" type="ORF">SAMN05216323_104130</name>
</gene>
<reference evidence="2 3" key="1">
    <citation type="submission" date="2016-09" db="EMBL/GenBank/DDBJ databases">
        <authorList>
            <person name="Capua I."/>
            <person name="De Benedictis P."/>
            <person name="Joannis T."/>
            <person name="Lombin L.H."/>
            <person name="Cattoli G."/>
        </authorList>
    </citation>
    <scope>NUCLEOTIDE SEQUENCE [LARGE SCALE GENOMIC DNA]</scope>
    <source>
        <strain evidence="2 3">A7P-90m</strain>
    </source>
</reference>
<evidence type="ECO:0000256" key="1">
    <source>
        <dbReference type="SAM" id="SignalP"/>
    </source>
</evidence>
<dbReference type="RefSeq" id="WP_092439017.1">
    <property type="nucleotide sequence ID" value="NZ_FMYP01000041.1"/>
</dbReference>
<keyword evidence="3" id="KW-1185">Reference proteome</keyword>
<proteinExistence type="predicted"/>
<dbReference type="EMBL" id="FMYP01000041">
    <property type="protein sequence ID" value="SDC64191.1"/>
    <property type="molecule type" value="Genomic_DNA"/>
</dbReference>
<accession>A0A1G6N916</accession>
<feature type="signal peptide" evidence="1">
    <location>
        <begin position="1"/>
        <end position="19"/>
    </location>
</feature>
<dbReference type="AlphaFoldDB" id="A0A1G6N916"/>